<keyword evidence="8" id="KW-1185">Reference proteome</keyword>
<keyword evidence="3 5" id="KW-1133">Transmembrane helix</keyword>
<evidence type="ECO:0000256" key="4">
    <source>
        <dbReference type="ARBA" id="ARBA00023136"/>
    </source>
</evidence>
<evidence type="ECO:0000256" key="5">
    <source>
        <dbReference type="SAM" id="Phobius"/>
    </source>
</evidence>
<feature type="domain" description="Ferric oxidoreductase" evidence="6">
    <location>
        <begin position="12"/>
        <end position="133"/>
    </location>
</feature>
<keyword evidence="2 5" id="KW-0812">Transmembrane</keyword>
<keyword evidence="4 5" id="KW-0472">Membrane</keyword>
<comment type="subcellular location">
    <subcellularLocation>
        <location evidence="1">Membrane</location>
        <topology evidence="1">Multi-pass membrane protein</topology>
    </subcellularLocation>
</comment>
<evidence type="ECO:0000259" key="6">
    <source>
        <dbReference type="Pfam" id="PF01794"/>
    </source>
</evidence>
<reference evidence="8" key="1">
    <citation type="submission" date="2015-05" db="EMBL/GenBank/DDBJ databases">
        <authorList>
            <person name="Urmite Genomes"/>
        </authorList>
    </citation>
    <scope>NUCLEOTIDE SEQUENCE [LARGE SCALE GENOMIC DNA]</scope>
    <source>
        <strain evidence="8">LF1</strain>
    </source>
</reference>
<sequence>MELFEWYIIRATGTVAYVLLYLAVLTGLFSQVQKRRKKKVTSTLYLHESLSNWALILTCGHVLFLLIDSYISFQWFEVLIPFKSHYKMLPMALGSLAFYFLIMTVITSKARKKIGYQKWRRLHGLNPILYILVTIHGLFIGSDFQGIVIAAANIVPLLILGVLLLFDRKKTQAIQH</sequence>
<dbReference type="GO" id="GO:0016020">
    <property type="term" value="C:membrane"/>
    <property type="evidence" value="ECO:0007669"/>
    <property type="project" value="UniProtKB-SubCell"/>
</dbReference>
<organism evidence="7 8">
    <name type="scientific">Neobacillus massiliamazoniensis</name>
    <dbReference type="NCBI Taxonomy" id="1499688"/>
    <lineage>
        <taxon>Bacteria</taxon>
        <taxon>Bacillati</taxon>
        <taxon>Bacillota</taxon>
        <taxon>Bacilli</taxon>
        <taxon>Bacillales</taxon>
        <taxon>Bacillaceae</taxon>
        <taxon>Neobacillus</taxon>
    </lineage>
</organism>
<dbReference type="Pfam" id="PF01794">
    <property type="entry name" value="Ferric_reduct"/>
    <property type="match status" value="1"/>
</dbReference>
<feature type="transmembrane region" description="Helical" evidence="5">
    <location>
        <begin position="6"/>
        <end position="29"/>
    </location>
</feature>
<gene>
    <name evidence="7" type="ORF">BN000_04488</name>
</gene>
<dbReference type="STRING" id="1499688.BN000_04488"/>
<feature type="transmembrane region" description="Helical" evidence="5">
    <location>
        <begin position="91"/>
        <end position="110"/>
    </location>
</feature>
<evidence type="ECO:0000256" key="3">
    <source>
        <dbReference type="ARBA" id="ARBA00022989"/>
    </source>
</evidence>
<dbReference type="AlphaFoldDB" id="A0A0U1P2I8"/>
<name>A0A0U1P2I8_9BACI</name>
<dbReference type="Proteomes" id="UP000199087">
    <property type="component" value="Unassembled WGS sequence"/>
</dbReference>
<feature type="transmembrane region" description="Helical" evidence="5">
    <location>
        <begin position="50"/>
        <end position="71"/>
    </location>
</feature>
<evidence type="ECO:0000313" key="7">
    <source>
        <dbReference type="EMBL" id="CRK84475.1"/>
    </source>
</evidence>
<feature type="transmembrane region" description="Helical" evidence="5">
    <location>
        <begin position="122"/>
        <end position="141"/>
    </location>
</feature>
<evidence type="ECO:0000256" key="2">
    <source>
        <dbReference type="ARBA" id="ARBA00022692"/>
    </source>
</evidence>
<accession>A0A0U1P2I8</accession>
<dbReference type="EMBL" id="CVRB01000004">
    <property type="protein sequence ID" value="CRK84475.1"/>
    <property type="molecule type" value="Genomic_DNA"/>
</dbReference>
<proteinExistence type="predicted"/>
<dbReference type="OrthoDB" id="6656329at2"/>
<feature type="transmembrane region" description="Helical" evidence="5">
    <location>
        <begin position="147"/>
        <end position="166"/>
    </location>
</feature>
<dbReference type="RefSeq" id="WP_090638251.1">
    <property type="nucleotide sequence ID" value="NZ_CVRB01000004.1"/>
</dbReference>
<evidence type="ECO:0000256" key="1">
    <source>
        <dbReference type="ARBA" id="ARBA00004141"/>
    </source>
</evidence>
<protein>
    <submittedName>
        <fullName evidence="7">Ferric reductase family protein</fullName>
    </submittedName>
</protein>
<dbReference type="InterPro" id="IPR013130">
    <property type="entry name" value="Fe3_Rdtase_TM_dom"/>
</dbReference>
<evidence type="ECO:0000313" key="8">
    <source>
        <dbReference type="Proteomes" id="UP000199087"/>
    </source>
</evidence>